<comment type="caution">
    <text evidence="3">The sequence shown here is derived from an EMBL/GenBank/DDBJ whole genome shotgun (WGS) entry which is preliminary data.</text>
</comment>
<feature type="compositionally biased region" description="Polar residues" evidence="1">
    <location>
        <begin position="231"/>
        <end position="240"/>
    </location>
</feature>
<evidence type="ECO:0000256" key="1">
    <source>
        <dbReference type="SAM" id="MobiDB-lite"/>
    </source>
</evidence>
<dbReference type="InterPro" id="IPR016187">
    <property type="entry name" value="CTDL_fold"/>
</dbReference>
<proteinExistence type="predicted"/>
<dbReference type="InterPro" id="IPR005532">
    <property type="entry name" value="SUMF_dom"/>
</dbReference>
<evidence type="ECO:0000313" key="3">
    <source>
        <dbReference type="EMBL" id="RUL88325.1"/>
    </source>
</evidence>
<feature type="domain" description="Sulfatase-modifying factor enzyme-like" evidence="2">
    <location>
        <begin position="1"/>
        <end position="292"/>
    </location>
</feature>
<dbReference type="AlphaFoldDB" id="A0A432MMJ0"/>
<dbReference type="OrthoDB" id="9812426at2"/>
<dbReference type="EMBL" id="RYZH01000012">
    <property type="protein sequence ID" value="RUL88325.1"/>
    <property type="molecule type" value="Genomic_DNA"/>
</dbReference>
<dbReference type="Pfam" id="PF03781">
    <property type="entry name" value="FGE-sulfatase"/>
    <property type="match status" value="1"/>
</dbReference>
<feature type="region of interest" description="Disordered" evidence="1">
    <location>
        <begin position="231"/>
        <end position="250"/>
    </location>
</feature>
<evidence type="ECO:0000313" key="4">
    <source>
        <dbReference type="Proteomes" id="UP000280296"/>
    </source>
</evidence>
<reference evidence="3 4" key="2">
    <citation type="submission" date="2019-01" db="EMBL/GenBank/DDBJ databases">
        <title>Tautonia sociabilis, a novel thermotolerant planctomycete of Isosphaeraceae family, isolated from a 4000 m deep subterranean habitat.</title>
        <authorList>
            <person name="Kovaleva O.L."/>
            <person name="Elcheninov A.G."/>
            <person name="Van Heerden E."/>
            <person name="Toshchakov S.V."/>
            <person name="Novikov A."/>
            <person name="Bonch-Osmolovskaya E.A."/>
            <person name="Kublanov I.V."/>
        </authorList>
    </citation>
    <scope>NUCLEOTIDE SEQUENCE [LARGE SCALE GENOMIC DNA]</scope>
    <source>
        <strain evidence="3 4">GM2012</strain>
    </source>
</reference>
<dbReference type="Proteomes" id="UP000280296">
    <property type="component" value="Unassembled WGS sequence"/>
</dbReference>
<reference evidence="3 4" key="1">
    <citation type="submission" date="2018-12" db="EMBL/GenBank/DDBJ databases">
        <authorList>
            <person name="Toschakov S.V."/>
        </authorList>
    </citation>
    <scope>NUCLEOTIDE SEQUENCE [LARGE SCALE GENOMIC DNA]</scope>
    <source>
        <strain evidence="3 4">GM2012</strain>
    </source>
</reference>
<dbReference type="InterPro" id="IPR042095">
    <property type="entry name" value="SUMF_sf"/>
</dbReference>
<dbReference type="SUPFAM" id="SSF56436">
    <property type="entry name" value="C-type lectin-like"/>
    <property type="match status" value="1"/>
</dbReference>
<name>A0A432MMJ0_9BACT</name>
<keyword evidence="4" id="KW-1185">Reference proteome</keyword>
<dbReference type="Gene3D" id="3.90.1580.10">
    <property type="entry name" value="paralog of FGE (formylglycine-generating enzyme)"/>
    <property type="match status" value="1"/>
</dbReference>
<sequence>MVWIPGGTYWMGSDDPQFPDAQPVHLVTVDGFWMDRTEVTNAQFQEFVDATGYKTVAERPINPADYPGVAPENLSPGSIVFNPPDHPVSLDNHLQWWAWKPGANWRHPEGPGSSIADRMDHPVVHICFEDAVAYAEWAGKRLPTEAEWEFAARGGLDRATYSWGNERHPDGQPMVNNWQGPFPTGDTGEDGFVGIAPVAQFPPNGFGLFDMAGNVWEWCADWYRPDYYRSSPQDNPTGPSDSFDPAEPGIPKRVQRGGSFLCSDLYCVRYRVGSRGKGAVDSGSQHIGFRCVADPAPAG</sequence>
<dbReference type="PANTHER" id="PTHR23150:SF19">
    <property type="entry name" value="FORMYLGLYCINE-GENERATING ENZYME"/>
    <property type="match status" value="1"/>
</dbReference>
<evidence type="ECO:0000259" key="2">
    <source>
        <dbReference type="Pfam" id="PF03781"/>
    </source>
</evidence>
<dbReference type="InterPro" id="IPR051043">
    <property type="entry name" value="Sulfatase_Mod_Factor_Kinase"/>
</dbReference>
<dbReference type="PANTHER" id="PTHR23150">
    <property type="entry name" value="SULFATASE MODIFYING FACTOR 1, 2"/>
    <property type="match status" value="1"/>
</dbReference>
<dbReference type="GO" id="GO:0120147">
    <property type="term" value="F:formylglycine-generating oxidase activity"/>
    <property type="evidence" value="ECO:0007669"/>
    <property type="project" value="TreeGrafter"/>
</dbReference>
<protein>
    <submittedName>
        <fullName evidence="3">Formylglycine-generating enzyme family protein</fullName>
    </submittedName>
</protein>
<accession>A0A432MMJ0</accession>
<gene>
    <name evidence="3" type="ORF">TsocGM_08040</name>
</gene>
<organism evidence="3 4">
    <name type="scientific">Tautonia sociabilis</name>
    <dbReference type="NCBI Taxonomy" id="2080755"/>
    <lineage>
        <taxon>Bacteria</taxon>
        <taxon>Pseudomonadati</taxon>
        <taxon>Planctomycetota</taxon>
        <taxon>Planctomycetia</taxon>
        <taxon>Isosphaerales</taxon>
        <taxon>Isosphaeraceae</taxon>
        <taxon>Tautonia</taxon>
    </lineage>
</organism>